<protein>
    <submittedName>
        <fullName evidence="1">Uncharacterized protein</fullName>
    </submittedName>
</protein>
<name>A0AAW4IYU3_CLOPF</name>
<organism evidence="1 2">
    <name type="scientific">Clostridium perfringens</name>
    <dbReference type="NCBI Taxonomy" id="1502"/>
    <lineage>
        <taxon>Bacteria</taxon>
        <taxon>Bacillati</taxon>
        <taxon>Bacillota</taxon>
        <taxon>Clostridia</taxon>
        <taxon>Eubacteriales</taxon>
        <taxon>Clostridiaceae</taxon>
        <taxon>Clostridium</taxon>
    </lineage>
</organism>
<gene>
    <name evidence="1" type="ORF">JJB47_11475</name>
</gene>
<dbReference type="RefSeq" id="WP_208340977.1">
    <property type="nucleotide sequence ID" value="NZ_JAENQO010000007.1"/>
</dbReference>
<reference evidence="1" key="1">
    <citation type="submission" date="2020-12" db="EMBL/GenBank/DDBJ databases">
        <title>Comparative genomics of Clostridium perfringens reveals patterns of host-associated phylogenetic clades and virulence factors.</title>
        <authorList>
            <person name="Smith A.H."/>
            <person name="Geier R."/>
        </authorList>
    </citation>
    <scope>NUCLEOTIDE SEQUENCE</scope>
    <source>
        <strain evidence="1">CHD30677R</strain>
    </source>
</reference>
<sequence length="196" mass="22730">MNWKEELLNAKEDLIYVNCKRGEGATTTIIEKILNTDKDIKVLYIGNYKTIEDKLLKITQEENSLISTLDTDYRVREAFVVTTNKNKIKIKCIMSDIFIKGINYDIGISDGYYLGIPDSIKGCKQQIIILPPDEEYKTKRLISSDESKEELPLTQRINNYRKNLFTELENIPMNDKTTMTRERIIGMIKSLDHIGR</sequence>
<evidence type="ECO:0000313" key="2">
    <source>
        <dbReference type="Proteomes" id="UP000668068"/>
    </source>
</evidence>
<dbReference type="EMBL" id="JAENQP010000007">
    <property type="protein sequence ID" value="MBO3359390.1"/>
    <property type="molecule type" value="Genomic_DNA"/>
</dbReference>
<evidence type="ECO:0000313" key="1">
    <source>
        <dbReference type="EMBL" id="MBO3359390.1"/>
    </source>
</evidence>
<dbReference type="Proteomes" id="UP000668068">
    <property type="component" value="Unassembled WGS sequence"/>
</dbReference>
<dbReference type="AlphaFoldDB" id="A0AAW4IYU3"/>
<proteinExistence type="predicted"/>
<accession>A0AAW4IYU3</accession>
<comment type="caution">
    <text evidence="1">The sequence shown here is derived from an EMBL/GenBank/DDBJ whole genome shotgun (WGS) entry which is preliminary data.</text>
</comment>